<comment type="caution">
    <text evidence="6">The sequence shown here is derived from an EMBL/GenBank/DDBJ whole genome shotgun (WGS) entry which is preliminary data.</text>
</comment>
<dbReference type="Gene3D" id="3.40.50.360">
    <property type="match status" value="1"/>
</dbReference>
<dbReference type="SUPFAM" id="SSF56281">
    <property type="entry name" value="Metallo-hydrolase/oxidoreductase"/>
    <property type="match status" value="1"/>
</dbReference>
<dbReference type="Pfam" id="PF19583">
    <property type="entry name" value="ODP"/>
    <property type="match status" value="1"/>
</dbReference>
<dbReference type="PANTHER" id="PTHR32145">
    <property type="entry name" value="DIFLAVIN FLAVOPROTEIN A 2-RELATED"/>
    <property type="match status" value="1"/>
</dbReference>
<name>A0A3R6ARD7_9FIRM</name>
<dbReference type="InterPro" id="IPR016440">
    <property type="entry name" value="Rubredoxin-O_OxRdtase"/>
</dbReference>
<proteinExistence type="inferred from homology"/>
<gene>
    <name evidence="6" type="ORF">DW856_13615</name>
</gene>
<dbReference type="GO" id="GO:0046872">
    <property type="term" value="F:metal ion binding"/>
    <property type="evidence" value="ECO:0007669"/>
    <property type="project" value="InterPro"/>
</dbReference>
<evidence type="ECO:0000256" key="4">
    <source>
        <dbReference type="ARBA" id="ARBA00022982"/>
    </source>
</evidence>
<dbReference type="EMBL" id="QSHO01000012">
    <property type="protein sequence ID" value="RHC15750.1"/>
    <property type="molecule type" value="Genomic_DNA"/>
</dbReference>
<evidence type="ECO:0000259" key="5">
    <source>
        <dbReference type="PROSITE" id="PS50902"/>
    </source>
</evidence>
<dbReference type="PIRSF" id="PIRSF005243">
    <property type="entry name" value="ROO"/>
    <property type="match status" value="1"/>
</dbReference>
<dbReference type="InterPro" id="IPR045761">
    <property type="entry name" value="ODP_dom"/>
</dbReference>
<protein>
    <submittedName>
        <fullName evidence="6">FprA family A-type flavoprotein</fullName>
    </submittedName>
</protein>
<accession>A0A3R6ARD7</accession>
<dbReference type="GO" id="GO:0010181">
    <property type="term" value="F:FMN binding"/>
    <property type="evidence" value="ECO:0007669"/>
    <property type="project" value="InterPro"/>
</dbReference>
<dbReference type="SUPFAM" id="SSF52218">
    <property type="entry name" value="Flavoproteins"/>
    <property type="match status" value="1"/>
</dbReference>
<dbReference type="Pfam" id="PF00258">
    <property type="entry name" value="Flavodoxin_1"/>
    <property type="match status" value="1"/>
</dbReference>
<dbReference type="PROSITE" id="PS50902">
    <property type="entry name" value="FLAVODOXIN_LIKE"/>
    <property type="match status" value="1"/>
</dbReference>
<dbReference type="SMART" id="SM00849">
    <property type="entry name" value="Lactamase_B"/>
    <property type="match status" value="1"/>
</dbReference>
<dbReference type="InterPro" id="IPR051285">
    <property type="entry name" value="NADH_oxidoreductase_modular"/>
</dbReference>
<dbReference type="InterPro" id="IPR029039">
    <property type="entry name" value="Flavoprotein-like_sf"/>
</dbReference>
<dbReference type="PANTHER" id="PTHR32145:SF20">
    <property type="entry name" value="FLAVOPROTEIN"/>
    <property type="match status" value="1"/>
</dbReference>
<dbReference type="GO" id="GO:0016651">
    <property type="term" value="F:oxidoreductase activity, acting on NAD(P)H"/>
    <property type="evidence" value="ECO:0007669"/>
    <property type="project" value="UniProtKB-ARBA"/>
</dbReference>
<dbReference type="Gene3D" id="3.60.15.10">
    <property type="entry name" value="Ribonuclease Z/Hydroxyacylglutathione hydrolase-like"/>
    <property type="match status" value="1"/>
</dbReference>
<evidence type="ECO:0000313" key="7">
    <source>
        <dbReference type="Proteomes" id="UP000283513"/>
    </source>
</evidence>
<dbReference type="InterPro" id="IPR036866">
    <property type="entry name" value="RibonucZ/Hydroxyglut_hydro"/>
</dbReference>
<sequence>MQFIETWVSMWYDFTGKANYEMERKKETDMYNIRKVTDDITWIGASDRRLALFENIFPIKRGVSYNSYVLLDEQTVLFDTVDASVAGQFFENLEAALEGRTLDYLIVNHMEPDHCAMIGDIVRRYPAVKIVGNTKTFGMMNQFFGTDFSERSVVVKEGDTLSAGKHTLHFVMAPMVHWPEAMVTYDDVDKVLFSADGFGSFGALNGNVFADEVDFDRDWLDDARRYYTNIVGKYGASVQTLLKKAAGLEIAVICPLHGPIWRENLSYILEKYQKWSTYEAEDQAVVIMYASMYGNTASAADALAGALAVRGVKKIAVYDVSNAHVSELISEIFRASHLVFAAPTYNAGIYPVMENLLSDMKALAVQKKTVAVMENGTWAPTAAKQVKEKISEMKDMTILDTGLTIKSAMHADQKAELDALADAIVNSMV</sequence>
<dbReference type="GO" id="GO:0009055">
    <property type="term" value="F:electron transfer activity"/>
    <property type="evidence" value="ECO:0007669"/>
    <property type="project" value="InterPro"/>
</dbReference>
<dbReference type="InterPro" id="IPR001279">
    <property type="entry name" value="Metallo-B-lactamas"/>
</dbReference>
<dbReference type="InterPro" id="IPR008254">
    <property type="entry name" value="Flavodoxin/NO_synth"/>
</dbReference>
<comment type="similarity">
    <text evidence="2">In the N-terminal section; belongs to the zinc metallo-hydrolase group 3 family.</text>
</comment>
<keyword evidence="3" id="KW-0813">Transport</keyword>
<feature type="domain" description="Flavodoxin-like" evidence="5">
    <location>
        <begin position="285"/>
        <end position="425"/>
    </location>
</feature>
<evidence type="ECO:0000256" key="2">
    <source>
        <dbReference type="ARBA" id="ARBA00007121"/>
    </source>
</evidence>
<evidence type="ECO:0000256" key="1">
    <source>
        <dbReference type="ARBA" id="ARBA00001962"/>
    </source>
</evidence>
<comment type="cofactor">
    <cofactor evidence="1">
        <name>Fe cation</name>
        <dbReference type="ChEBI" id="CHEBI:24875"/>
    </cofactor>
</comment>
<dbReference type="AlphaFoldDB" id="A0A3R6ARD7"/>
<dbReference type="Proteomes" id="UP000283513">
    <property type="component" value="Unassembled WGS sequence"/>
</dbReference>
<reference evidence="6 7" key="1">
    <citation type="submission" date="2018-08" db="EMBL/GenBank/DDBJ databases">
        <title>A genome reference for cultivated species of the human gut microbiota.</title>
        <authorList>
            <person name="Zou Y."/>
            <person name="Xue W."/>
            <person name="Luo G."/>
        </authorList>
    </citation>
    <scope>NUCLEOTIDE SEQUENCE [LARGE SCALE GENOMIC DNA]</scope>
    <source>
        <strain evidence="6 7">AM37-1AC</strain>
    </source>
</reference>
<organism evidence="6 7">
    <name type="scientific">Roseburia intestinalis</name>
    <dbReference type="NCBI Taxonomy" id="166486"/>
    <lineage>
        <taxon>Bacteria</taxon>
        <taxon>Bacillati</taxon>
        <taxon>Bacillota</taxon>
        <taxon>Clostridia</taxon>
        <taxon>Lachnospirales</taxon>
        <taxon>Lachnospiraceae</taxon>
        <taxon>Roseburia</taxon>
    </lineage>
</organism>
<evidence type="ECO:0000256" key="3">
    <source>
        <dbReference type="ARBA" id="ARBA00022448"/>
    </source>
</evidence>
<dbReference type="CDD" id="cd07709">
    <property type="entry name" value="flavodiiron_proteins_MBL-fold"/>
    <property type="match status" value="1"/>
</dbReference>
<keyword evidence="4" id="KW-0249">Electron transport</keyword>
<evidence type="ECO:0000313" key="6">
    <source>
        <dbReference type="EMBL" id="RHC15750.1"/>
    </source>
</evidence>